<protein>
    <submittedName>
        <fullName evidence="2">Uncharacterized protein</fullName>
    </submittedName>
</protein>
<keyword evidence="1" id="KW-0812">Transmembrane</keyword>
<name>A0ABS4VS59_9PSEU</name>
<accession>A0ABS4VS59</accession>
<reference evidence="2 3" key="1">
    <citation type="submission" date="2021-03" db="EMBL/GenBank/DDBJ databases">
        <title>Sequencing the genomes of 1000 actinobacteria strains.</title>
        <authorList>
            <person name="Klenk H.-P."/>
        </authorList>
    </citation>
    <scope>NUCLEOTIDE SEQUENCE [LARGE SCALE GENOMIC DNA]</scope>
    <source>
        <strain evidence="2 3">DSM 45256</strain>
    </source>
</reference>
<dbReference type="RefSeq" id="WP_210026863.1">
    <property type="nucleotide sequence ID" value="NZ_JAGINU010000001.1"/>
</dbReference>
<dbReference type="Proteomes" id="UP001519295">
    <property type="component" value="Unassembled WGS sequence"/>
</dbReference>
<gene>
    <name evidence="2" type="ORF">JOF36_002463</name>
</gene>
<evidence type="ECO:0000256" key="1">
    <source>
        <dbReference type="SAM" id="Phobius"/>
    </source>
</evidence>
<sequence>MQAATTSISPVLYVAGLVAGWTAAFYAGRALWLVWRPAAGPVTGARPSRLAARP</sequence>
<feature type="transmembrane region" description="Helical" evidence="1">
    <location>
        <begin position="12"/>
        <end position="35"/>
    </location>
</feature>
<keyword evidence="1" id="KW-0472">Membrane</keyword>
<organism evidence="2 3">
    <name type="scientific">Pseudonocardia parietis</name>
    <dbReference type="NCBI Taxonomy" id="570936"/>
    <lineage>
        <taxon>Bacteria</taxon>
        <taxon>Bacillati</taxon>
        <taxon>Actinomycetota</taxon>
        <taxon>Actinomycetes</taxon>
        <taxon>Pseudonocardiales</taxon>
        <taxon>Pseudonocardiaceae</taxon>
        <taxon>Pseudonocardia</taxon>
    </lineage>
</organism>
<dbReference type="EMBL" id="JAGINU010000001">
    <property type="protein sequence ID" value="MBP2366767.1"/>
    <property type="molecule type" value="Genomic_DNA"/>
</dbReference>
<evidence type="ECO:0000313" key="3">
    <source>
        <dbReference type="Proteomes" id="UP001519295"/>
    </source>
</evidence>
<keyword evidence="1" id="KW-1133">Transmembrane helix</keyword>
<proteinExistence type="predicted"/>
<keyword evidence="3" id="KW-1185">Reference proteome</keyword>
<evidence type="ECO:0000313" key="2">
    <source>
        <dbReference type="EMBL" id="MBP2366767.1"/>
    </source>
</evidence>
<comment type="caution">
    <text evidence="2">The sequence shown here is derived from an EMBL/GenBank/DDBJ whole genome shotgun (WGS) entry which is preliminary data.</text>
</comment>